<dbReference type="InParanoid" id="A0A164ZDN8"/>
<dbReference type="Proteomes" id="UP000076632">
    <property type="component" value="Unassembled WGS sequence"/>
</dbReference>
<keyword evidence="3" id="KW-1185">Reference proteome</keyword>
<gene>
    <name evidence="2" type="ORF">L228DRAFT_51643</name>
</gene>
<dbReference type="AlphaFoldDB" id="A0A164ZDN8"/>
<dbReference type="GeneID" id="28901805"/>
<dbReference type="RefSeq" id="XP_018184526.1">
    <property type="nucleotide sequence ID" value="XM_018336668.1"/>
</dbReference>
<dbReference type="EMBL" id="KV407468">
    <property type="protein sequence ID" value="KZF18971.1"/>
    <property type="molecule type" value="Genomic_DNA"/>
</dbReference>
<name>A0A164ZDN8_XYLHT</name>
<protein>
    <submittedName>
        <fullName evidence="2">Uncharacterized protein</fullName>
    </submittedName>
</protein>
<proteinExistence type="predicted"/>
<reference evidence="2 3" key="1">
    <citation type="journal article" date="2016" name="Fungal Biol.">
        <title>The genome of Xylona heveae provides a window into fungal endophytism.</title>
        <authorList>
            <person name="Gazis R."/>
            <person name="Kuo A."/>
            <person name="Riley R."/>
            <person name="LaButti K."/>
            <person name="Lipzen A."/>
            <person name="Lin J."/>
            <person name="Amirebrahimi M."/>
            <person name="Hesse C.N."/>
            <person name="Spatafora J.W."/>
            <person name="Henrissat B."/>
            <person name="Hainaut M."/>
            <person name="Grigoriev I.V."/>
            <person name="Hibbett D.S."/>
        </authorList>
    </citation>
    <scope>NUCLEOTIDE SEQUENCE [LARGE SCALE GENOMIC DNA]</scope>
    <source>
        <strain evidence="2 3">TC161</strain>
    </source>
</reference>
<feature type="region of interest" description="Disordered" evidence="1">
    <location>
        <begin position="40"/>
        <end position="64"/>
    </location>
</feature>
<sequence length="156" mass="17039">MASPDLTDLRGFSLPVENCELTMPGDSKRGALESSLIQRRPKRIGAAESTRTEETAATETTTAASSTVLVEMMGSQLTIEPTRVTVRARLSRRTKSTKSVRSATTTRASMTAVSEASTAYDTDYRQALIDSATMNITLRDLKLIPWPICILSRLAR</sequence>
<evidence type="ECO:0000313" key="3">
    <source>
        <dbReference type="Proteomes" id="UP000076632"/>
    </source>
</evidence>
<feature type="compositionally biased region" description="Low complexity" evidence="1">
    <location>
        <begin position="55"/>
        <end position="64"/>
    </location>
</feature>
<evidence type="ECO:0000256" key="1">
    <source>
        <dbReference type="SAM" id="MobiDB-lite"/>
    </source>
</evidence>
<evidence type="ECO:0000313" key="2">
    <source>
        <dbReference type="EMBL" id="KZF18971.1"/>
    </source>
</evidence>
<accession>A0A164ZDN8</accession>
<organism evidence="2 3">
    <name type="scientific">Xylona heveae (strain CBS 132557 / TC161)</name>
    <dbReference type="NCBI Taxonomy" id="1328760"/>
    <lineage>
        <taxon>Eukaryota</taxon>
        <taxon>Fungi</taxon>
        <taxon>Dikarya</taxon>
        <taxon>Ascomycota</taxon>
        <taxon>Pezizomycotina</taxon>
        <taxon>Xylonomycetes</taxon>
        <taxon>Xylonales</taxon>
        <taxon>Xylonaceae</taxon>
        <taxon>Xylona</taxon>
    </lineage>
</organism>